<keyword evidence="6" id="KW-1133">Transmembrane helix</keyword>
<dbReference type="SMART" id="SM00028">
    <property type="entry name" value="TPR"/>
    <property type="match status" value="5"/>
</dbReference>
<keyword evidence="1" id="KW-0677">Repeat</keyword>
<name>A0A9D1JAF0_9FIRM</name>
<dbReference type="InterPro" id="IPR019734">
    <property type="entry name" value="TPR_rpt"/>
</dbReference>
<dbReference type="Pfam" id="PF13181">
    <property type="entry name" value="TPR_8"/>
    <property type="match status" value="1"/>
</dbReference>
<dbReference type="AlphaFoldDB" id="A0A9D1JAF0"/>
<evidence type="ECO:0000256" key="3">
    <source>
        <dbReference type="PROSITE-ProRule" id="PRU00339"/>
    </source>
</evidence>
<evidence type="ECO:0000256" key="6">
    <source>
        <dbReference type="SAM" id="Phobius"/>
    </source>
</evidence>
<evidence type="ECO:0000256" key="4">
    <source>
        <dbReference type="SAM" id="Coils"/>
    </source>
</evidence>
<feature type="compositionally biased region" description="Low complexity" evidence="5">
    <location>
        <begin position="459"/>
        <end position="488"/>
    </location>
</feature>
<evidence type="ECO:0000313" key="8">
    <source>
        <dbReference type="Proteomes" id="UP000823912"/>
    </source>
</evidence>
<feature type="region of interest" description="Disordered" evidence="5">
    <location>
        <begin position="457"/>
        <end position="488"/>
    </location>
</feature>
<feature type="region of interest" description="Disordered" evidence="5">
    <location>
        <begin position="205"/>
        <end position="226"/>
    </location>
</feature>
<evidence type="ECO:0000256" key="2">
    <source>
        <dbReference type="ARBA" id="ARBA00022803"/>
    </source>
</evidence>
<reference evidence="7" key="1">
    <citation type="submission" date="2020-10" db="EMBL/GenBank/DDBJ databases">
        <authorList>
            <person name="Gilroy R."/>
        </authorList>
    </citation>
    <scope>NUCLEOTIDE SEQUENCE</scope>
    <source>
        <strain evidence="7">ChiSjej5B23-6657</strain>
    </source>
</reference>
<reference evidence="7" key="2">
    <citation type="journal article" date="2021" name="PeerJ">
        <title>Extensive microbial diversity within the chicken gut microbiome revealed by metagenomics and culture.</title>
        <authorList>
            <person name="Gilroy R."/>
            <person name="Ravi A."/>
            <person name="Getino M."/>
            <person name="Pursley I."/>
            <person name="Horton D.L."/>
            <person name="Alikhan N.F."/>
            <person name="Baker D."/>
            <person name="Gharbi K."/>
            <person name="Hall N."/>
            <person name="Watson M."/>
            <person name="Adriaenssens E.M."/>
            <person name="Foster-Nyarko E."/>
            <person name="Jarju S."/>
            <person name="Secka A."/>
            <person name="Antonio M."/>
            <person name="Oren A."/>
            <person name="Chaudhuri R.R."/>
            <person name="La Ragione R."/>
            <person name="Hildebrand F."/>
            <person name="Pallen M.J."/>
        </authorList>
    </citation>
    <scope>NUCLEOTIDE SEQUENCE</scope>
    <source>
        <strain evidence="7">ChiSjej5B23-6657</strain>
    </source>
</reference>
<accession>A0A9D1JAF0</accession>
<gene>
    <name evidence="7" type="ORF">IAA55_04850</name>
</gene>
<comment type="caution">
    <text evidence="7">The sequence shown here is derived from an EMBL/GenBank/DDBJ whole genome shotgun (WGS) entry which is preliminary data.</text>
</comment>
<dbReference type="PANTHER" id="PTHR45586:SF1">
    <property type="entry name" value="LIPOPOLYSACCHARIDE ASSEMBLY PROTEIN B"/>
    <property type="match status" value="1"/>
</dbReference>
<evidence type="ECO:0000256" key="1">
    <source>
        <dbReference type="ARBA" id="ARBA00022737"/>
    </source>
</evidence>
<proteinExistence type="predicted"/>
<feature type="repeat" description="TPR" evidence="3">
    <location>
        <begin position="410"/>
        <end position="443"/>
    </location>
</feature>
<dbReference type="InterPro" id="IPR011990">
    <property type="entry name" value="TPR-like_helical_dom_sf"/>
</dbReference>
<keyword evidence="2 3" id="KW-0802">TPR repeat</keyword>
<sequence>MECYRCGTVVDGEDFCPNCGADIGLYRRILAAADACYNDGLEKAQVRDLSGAVESLNRCLSYYKYHTQARNLLGLVYFELGEIVMALSEWVISKNLQPENPLADRYLEEIQKSPGMLDKMNQTIKKYNQALVYCHQDSRDLATIQLRKVLSLNPKFVAGRQLLALLYIQDGKYDEAMKSLQAANKIDVKNTRTLRYMNEVREQQALQQKNQKKKKKRKDDAVSFKDGNDTVVMPQNSFRDLLDNTRASIVNILVGLVVGLLICFFLVVPTVREQARSDAANALVDANEELTNSSANVESLQKQVEQLQSELANYTGKADAVNSYELLMQAQEANGNGDLEAAATALGTVNRDLLGDRGKAVYDTIQTAINARTLEENEETGRRAFRRGNYEEAIAAYLVVVGIDENYRDGQVLYNLAESYREIGDNANARTYYDKVIAAFPDSSYARNAQNRLDEITEAEQAAGATGTQEGQTAQQGQTTQQGQTARQ</sequence>
<organism evidence="7 8">
    <name type="scientific">Candidatus Pullilachnospira gallistercoris</name>
    <dbReference type="NCBI Taxonomy" id="2840911"/>
    <lineage>
        <taxon>Bacteria</taxon>
        <taxon>Bacillati</taxon>
        <taxon>Bacillota</taxon>
        <taxon>Clostridia</taxon>
        <taxon>Lachnospirales</taxon>
        <taxon>Lachnospiraceae</taxon>
        <taxon>Lachnospiraceae incertae sedis</taxon>
        <taxon>Candidatus Pullilachnospira</taxon>
    </lineage>
</organism>
<dbReference type="EMBL" id="DVHM01000081">
    <property type="protein sequence ID" value="HIR70591.1"/>
    <property type="molecule type" value="Genomic_DNA"/>
</dbReference>
<protein>
    <submittedName>
        <fullName evidence="7">Tetratricopeptide repeat protein</fullName>
    </submittedName>
</protein>
<keyword evidence="4" id="KW-0175">Coiled coil</keyword>
<keyword evidence="6" id="KW-0472">Membrane</keyword>
<keyword evidence="6" id="KW-0812">Transmembrane</keyword>
<dbReference type="InterPro" id="IPR051012">
    <property type="entry name" value="CellSynth/LPSAsmb/PSIAsmb"/>
</dbReference>
<feature type="transmembrane region" description="Helical" evidence="6">
    <location>
        <begin position="249"/>
        <end position="268"/>
    </location>
</feature>
<dbReference type="PANTHER" id="PTHR45586">
    <property type="entry name" value="TPR REPEAT-CONTAINING PROTEIN PA4667"/>
    <property type="match status" value="1"/>
</dbReference>
<dbReference type="PROSITE" id="PS50005">
    <property type="entry name" value="TPR"/>
    <property type="match status" value="1"/>
</dbReference>
<evidence type="ECO:0000256" key="5">
    <source>
        <dbReference type="SAM" id="MobiDB-lite"/>
    </source>
</evidence>
<dbReference type="Proteomes" id="UP000823912">
    <property type="component" value="Unassembled WGS sequence"/>
</dbReference>
<feature type="coiled-coil region" evidence="4">
    <location>
        <begin position="283"/>
        <end position="317"/>
    </location>
</feature>
<dbReference type="Gene3D" id="1.25.40.10">
    <property type="entry name" value="Tetratricopeptide repeat domain"/>
    <property type="match status" value="3"/>
</dbReference>
<evidence type="ECO:0000313" key="7">
    <source>
        <dbReference type="EMBL" id="HIR70591.1"/>
    </source>
</evidence>
<dbReference type="SUPFAM" id="SSF48452">
    <property type="entry name" value="TPR-like"/>
    <property type="match status" value="2"/>
</dbReference>
<dbReference type="Pfam" id="PF13174">
    <property type="entry name" value="TPR_6"/>
    <property type="match status" value="1"/>
</dbReference>